<proteinExistence type="predicted"/>
<dbReference type="Proteomes" id="UP001606099">
    <property type="component" value="Unassembled WGS sequence"/>
</dbReference>
<keyword evidence="6" id="KW-1185">Reference proteome</keyword>
<gene>
    <name evidence="5" type="primary">pqqD</name>
    <name evidence="5" type="ORF">ACG0Z6_02170</name>
</gene>
<evidence type="ECO:0000313" key="6">
    <source>
        <dbReference type="Proteomes" id="UP001606099"/>
    </source>
</evidence>
<accession>A0ABW7FRT7</accession>
<comment type="caution">
    <text evidence="5">The sequence shown here is derived from an EMBL/GenBank/DDBJ whole genome shotgun (WGS) entry which is preliminary data.</text>
</comment>
<dbReference type="InterPro" id="IPR008792">
    <property type="entry name" value="PQQD"/>
</dbReference>
<organism evidence="5 6">
    <name type="scientific">Roseateles rivi</name>
    <dbReference type="NCBI Taxonomy" id="3299028"/>
    <lineage>
        <taxon>Bacteria</taxon>
        <taxon>Pseudomonadati</taxon>
        <taxon>Pseudomonadota</taxon>
        <taxon>Betaproteobacteria</taxon>
        <taxon>Burkholderiales</taxon>
        <taxon>Sphaerotilaceae</taxon>
        <taxon>Roseateles</taxon>
    </lineage>
</organism>
<evidence type="ECO:0000256" key="3">
    <source>
        <dbReference type="ARBA" id="ARBA00022905"/>
    </source>
</evidence>
<protein>
    <submittedName>
        <fullName evidence="5">Pyrroloquinoline quinone biosynthesis peptide chaperone PqqD</fullName>
    </submittedName>
</protein>
<dbReference type="Gene3D" id="1.10.10.1150">
    <property type="entry name" value="Coenzyme PQQ synthesis protein D (PqqD)"/>
    <property type="match status" value="1"/>
</dbReference>
<feature type="region of interest" description="Disordered" evidence="4">
    <location>
        <begin position="1"/>
        <end position="21"/>
    </location>
</feature>
<feature type="compositionally biased region" description="Low complexity" evidence="4">
    <location>
        <begin position="1"/>
        <end position="17"/>
    </location>
</feature>
<dbReference type="EMBL" id="JBIGHZ010000001">
    <property type="protein sequence ID" value="MFG6447044.1"/>
    <property type="molecule type" value="Genomic_DNA"/>
</dbReference>
<keyword evidence="3" id="KW-0884">PQQ biosynthesis</keyword>
<comment type="subunit">
    <text evidence="2">Monomer. Interacts with PqqE.</text>
</comment>
<dbReference type="InterPro" id="IPR041881">
    <property type="entry name" value="PqqD_sf"/>
</dbReference>
<comment type="pathway">
    <text evidence="1">Cofactor biosynthesis; pyrroloquinoline quinone biosynthesis.</text>
</comment>
<evidence type="ECO:0000256" key="2">
    <source>
        <dbReference type="ARBA" id="ARBA00011741"/>
    </source>
</evidence>
<sequence length="101" mass="11380">MSTTTPPTTTAPRSPDTLPNRPRLSRLFRLQYEPAQQSWVLLYPEGMVQLNPSAAEIVRRCDGSRSISALVAELESEYDCSGIEPDVRALLGEGWRRGWFE</sequence>
<dbReference type="Pfam" id="PF05402">
    <property type="entry name" value="PqqD"/>
    <property type="match status" value="1"/>
</dbReference>
<evidence type="ECO:0000313" key="5">
    <source>
        <dbReference type="EMBL" id="MFG6447044.1"/>
    </source>
</evidence>
<dbReference type="InterPro" id="IPR022479">
    <property type="entry name" value="PqqD_bac"/>
</dbReference>
<dbReference type="NCBIfam" id="TIGR03859">
    <property type="entry name" value="PQQ_PqqD"/>
    <property type="match status" value="1"/>
</dbReference>
<evidence type="ECO:0000256" key="1">
    <source>
        <dbReference type="ARBA" id="ARBA00004886"/>
    </source>
</evidence>
<evidence type="ECO:0000256" key="4">
    <source>
        <dbReference type="SAM" id="MobiDB-lite"/>
    </source>
</evidence>
<reference evidence="5 6" key="1">
    <citation type="submission" date="2024-08" db="EMBL/GenBank/DDBJ databases">
        <authorList>
            <person name="Lu H."/>
        </authorList>
    </citation>
    <scope>NUCLEOTIDE SEQUENCE [LARGE SCALE GENOMIC DNA]</scope>
    <source>
        <strain evidence="5 6">BYS180W</strain>
    </source>
</reference>
<dbReference type="RefSeq" id="WP_394458417.1">
    <property type="nucleotide sequence ID" value="NZ_JBIGHZ010000001.1"/>
</dbReference>
<name>A0ABW7FRT7_9BURK</name>